<feature type="domain" description="G-patch" evidence="13">
    <location>
        <begin position="188"/>
        <end position="234"/>
    </location>
</feature>
<dbReference type="Gene3D" id="2.70.40.10">
    <property type="match status" value="1"/>
</dbReference>
<reference evidence="15" key="2">
    <citation type="submission" date="2025-08" db="UniProtKB">
        <authorList>
            <consortium name="Ensembl"/>
        </authorList>
    </citation>
    <scope>IDENTIFICATION</scope>
</reference>
<evidence type="ECO:0000256" key="6">
    <source>
        <dbReference type="ARBA" id="ARBA00022801"/>
    </source>
</evidence>
<dbReference type="InterPro" id="IPR034170">
    <property type="entry name" value="Retropepsin-like_cat_dom"/>
</dbReference>
<dbReference type="PROSITE" id="PS00141">
    <property type="entry name" value="ASP_PROTEASE"/>
    <property type="match status" value="1"/>
</dbReference>
<evidence type="ECO:0000313" key="16">
    <source>
        <dbReference type="Proteomes" id="UP000002280"/>
    </source>
</evidence>
<comment type="catalytic activity">
    <reaction evidence="1">
        <text>Processing at the authentic HIV-1 PR recognition site and release of the mature p17 matrix and the p24 capsid protein, as a result of the cleavage of the -SQNY-|-PIVQ- cleavage site.</text>
        <dbReference type="EC" id="3.4.23.50"/>
    </reaction>
</comment>
<dbReference type="InterPro" id="IPR036157">
    <property type="entry name" value="dUTPase-like_sf"/>
</dbReference>
<evidence type="ECO:0000256" key="9">
    <source>
        <dbReference type="ARBA" id="ARBA00042135"/>
    </source>
</evidence>
<dbReference type="InterPro" id="IPR001969">
    <property type="entry name" value="Aspartic_peptidase_AS"/>
</dbReference>
<dbReference type="Gene3D" id="2.40.70.10">
    <property type="entry name" value="Acid Proteases"/>
    <property type="match status" value="1"/>
</dbReference>
<feature type="domain" description="Peptidase A2" evidence="14">
    <location>
        <begin position="101"/>
        <end position="177"/>
    </location>
</feature>
<reference evidence="15" key="3">
    <citation type="submission" date="2025-09" db="UniProtKB">
        <authorList>
            <consortium name="Ensembl"/>
        </authorList>
    </citation>
    <scope>IDENTIFICATION</scope>
</reference>
<keyword evidence="12" id="KW-0732">Signal</keyword>
<feature type="signal peptide" evidence="12">
    <location>
        <begin position="1"/>
        <end position="15"/>
    </location>
</feature>
<dbReference type="SUPFAM" id="SSF51283">
    <property type="entry name" value="dUTPase-like"/>
    <property type="match status" value="1"/>
</dbReference>
<dbReference type="SUPFAM" id="SSF50630">
    <property type="entry name" value="Acid proteases"/>
    <property type="match status" value="1"/>
</dbReference>
<dbReference type="GO" id="GO:0006508">
    <property type="term" value="P:proteolysis"/>
    <property type="evidence" value="ECO:0007669"/>
    <property type="project" value="UniProtKB-KW"/>
</dbReference>
<dbReference type="InterPro" id="IPR001995">
    <property type="entry name" value="Peptidase_A2_cat"/>
</dbReference>
<dbReference type="PANTHER" id="PTHR19422:SF123">
    <property type="entry name" value="RT1 CLASS I, LOCUS CE15"/>
    <property type="match status" value="1"/>
</dbReference>
<dbReference type="Proteomes" id="UP000002280">
    <property type="component" value="Chromosome 4"/>
</dbReference>
<keyword evidence="4" id="KW-0064">Aspartyl protease</keyword>
<dbReference type="InParanoid" id="A0A5F8GN40"/>
<evidence type="ECO:0000256" key="7">
    <source>
        <dbReference type="ARBA" id="ARBA00038141"/>
    </source>
</evidence>
<keyword evidence="16" id="KW-1185">Reference proteome</keyword>
<evidence type="ECO:0000256" key="11">
    <source>
        <dbReference type="SAM" id="MobiDB-lite"/>
    </source>
</evidence>
<dbReference type="EC" id="3.4.23.50" evidence="2"/>
<feature type="compositionally biased region" description="Polar residues" evidence="11">
    <location>
        <begin position="211"/>
        <end position="222"/>
    </location>
</feature>
<comment type="similarity">
    <text evidence="7">Belongs to the peptidase A2 family. HERV class-II K(HML-2) subfamily.</text>
</comment>
<organism evidence="15 16">
    <name type="scientific">Monodelphis domestica</name>
    <name type="common">Gray short-tailed opossum</name>
    <dbReference type="NCBI Taxonomy" id="13616"/>
    <lineage>
        <taxon>Eukaryota</taxon>
        <taxon>Metazoa</taxon>
        <taxon>Chordata</taxon>
        <taxon>Craniata</taxon>
        <taxon>Vertebrata</taxon>
        <taxon>Euteleostomi</taxon>
        <taxon>Mammalia</taxon>
        <taxon>Metatheria</taxon>
        <taxon>Didelphimorphia</taxon>
        <taxon>Didelphidae</taxon>
        <taxon>Monodelphis</taxon>
    </lineage>
</organism>
<evidence type="ECO:0000259" key="14">
    <source>
        <dbReference type="PROSITE" id="PS50175"/>
    </source>
</evidence>
<comment type="subunit">
    <text evidence="8">Active as a homodimer.</text>
</comment>
<evidence type="ECO:0000313" key="15">
    <source>
        <dbReference type="Ensembl" id="ENSMODP00000048915.1"/>
    </source>
</evidence>
<dbReference type="InterPro" id="IPR029054">
    <property type="entry name" value="dUTPase-like"/>
</dbReference>
<evidence type="ECO:0000256" key="12">
    <source>
        <dbReference type="SAM" id="SignalP"/>
    </source>
</evidence>
<accession>A0A5F8GN40</accession>
<dbReference type="Bgee" id="ENSMODG00000037750">
    <property type="expression patterns" value="Expressed in forelimb bud and 9 other cell types or tissues"/>
</dbReference>
<dbReference type="CDD" id="cd05482">
    <property type="entry name" value="HIV_retropepsin_like"/>
    <property type="match status" value="1"/>
</dbReference>
<name>A0A5F8GN40_MONDO</name>
<evidence type="ECO:0000256" key="5">
    <source>
        <dbReference type="ARBA" id="ARBA00022758"/>
    </source>
</evidence>
<dbReference type="Pfam" id="PF01585">
    <property type="entry name" value="G-patch"/>
    <property type="match status" value="1"/>
</dbReference>
<dbReference type="GO" id="GO:0004190">
    <property type="term" value="F:aspartic-type endopeptidase activity"/>
    <property type="evidence" value="ECO:0007669"/>
    <property type="project" value="UniProtKB-KW"/>
</dbReference>
<evidence type="ECO:0000256" key="10">
    <source>
        <dbReference type="ARBA" id="ARBA00043244"/>
    </source>
</evidence>
<dbReference type="SMART" id="SM00443">
    <property type="entry name" value="G_patch"/>
    <property type="match status" value="1"/>
</dbReference>
<dbReference type="OMA" id="MGVYLYS"/>
<keyword evidence="6" id="KW-0378">Hydrolase</keyword>
<dbReference type="GO" id="GO:0003676">
    <property type="term" value="F:nucleic acid binding"/>
    <property type="evidence" value="ECO:0007669"/>
    <property type="project" value="InterPro"/>
</dbReference>
<dbReference type="InterPro" id="IPR021109">
    <property type="entry name" value="Peptidase_aspartic_dom_sf"/>
</dbReference>
<proteinExistence type="inferred from homology"/>
<dbReference type="InterPro" id="IPR051592">
    <property type="entry name" value="HERV-K_Pro_peptidase_A2"/>
</dbReference>
<dbReference type="AlphaFoldDB" id="A0A5F8GN40"/>
<feature type="chain" id="PRO_5023891617" description="human endogenous retrovirus K endopeptidase" evidence="12">
    <location>
        <begin position="16"/>
        <end position="235"/>
    </location>
</feature>
<keyword evidence="3" id="KW-0645">Protease</keyword>
<keyword evidence="5" id="KW-0688">Ribosomal frameshifting</keyword>
<dbReference type="PROSITE" id="PS50174">
    <property type="entry name" value="G_PATCH"/>
    <property type="match status" value="1"/>
</dbReference>
<evidence type="ECO:0000259" key="13">
    <source>
        <dbReference type="PROSITE" id="PS50174"/>
    </source>
</evidence>
<evidence type="ECO:0000256" key="4">
    <source>
        <dbReference type="ARBA" id="ARBA00022750"/>
    </source>
</evidence>
<dbReference type="InterPro" id="IPR018061">
    <property type="entry name" value="Retropepsins"/>
</dbReference>
<dbReference type="Pfam" id="PF00692">
    <property type="entry name" value="dUTPase"/>
    <property type="match status" value="1"/>
</dbReference>
<dbReference type="Pfam" id="PF00077">
    <property type="entry name" value="RVP"/>
    <property type="match status" value="1"/>
</dbReference>
<dbReference type="PROSITE" id="PS50175">
    <property type="entry name" value="ASP_PROT_RETROV"/>
    <property type="match status" value="1"/>
</dbReference>
<reference evidence="15 16" key="1">
    <citation type="journal article" date="2007" name="Nature">
        <title>Genome of the marsupial Monodelphis domestica reveals innovation in non-coding sequences.</title>
        <authorList>
            <person name="Mikkelsen T.S."/>
            <person name="Wakefield M.J."/>
            <person name="Aken B."/>
            <person name="Amemiya C.T."/>
            <person name="Chang J.L."/>
            <person name="Duke S."/>
            <person name="Garber M."/>
            <person name="Gentles A.J."/>
            <person name="Goodstadt L."/>
            <person name="Heger A."/>
            <person name="Jurka J."/>
            <person name="Kamal M."/>
            <person name="Mauceli E."/>
            <person name="Searle S.M."/>
            <person name="Sharpe T."/>
            <person name="Baker M.L."/>
            <person name="Batzer M.A."/>
            <person name="Benos P.V."/>
            <person name="Belov K."/>
            <person name="Clamp M."/>
            <person name="Cook A."/>
            <person name="Cuff J."/>
            <person name="Das R."/>
            <person name="Davidow L."/>
            <person name="Deakin J.E."/>
            <person name="Fazzari M.J."/>
            <person name="Glass J.L."/>
            <person name="Grabherr M."/>
            <person name="Greally J.M."/>
            <person name="Gu W."/>
            <person name="Hore T.A."/>
            <person name="Huttley G.A."/>
            <person name="Kleber M."/>
            <person name="Jirtle R.L."/>
            <person name="Koina E."/>
            <person name="Lee J.T."/>
            <person name="Mahony S."/>
            <person name="Marra M.A."/>
            <person name="Miller R.D."/>
            <person name="Nicholls R.D."/>
            <person name="Oda M."/>
            <person name="Papenfuss A.T."/>
            <person name="Parra Z.E."/>
            <person name="Pollock D.D."/>
            <person name="Ray D.A."/>
            <person name="Schein J.E."/>
            <person name="Speed T.P."/>
            <person name="Thompson K."/>
            <person name="VandeBerg J.L."/>
            <person name="Wade C.M."/>
            <person name="Walker J.A."/>
            <person name="Waters P.D."/>
            <person name="Webber C."/>
            <person name="Weidman J.R."/>
            <person name="Xie X."/>
            <person name="Zody M.C."/>
            <person name="Baldwin J."/>
            <person name="Abdouelleil A."/>
            <person name="Abdulkadir J."/>
            <person name="Abebe A."/>
            <person name="Abera B."/>
            <person name="Abreu J."/>
            <person name="Acer S.C."/>
            <person name="Aftuck L."/>
            <person name="Alexander A."/>
            <person name="An P."/>
            <person name="Anderson E."/>
            <person name="Anderson S."/>
            <person name="Arachi H."/>
            <person name="Azer M."/>
            <person name="Bachantsang P."/>
            <person name="Barry A."/>
            <person name="Bayul T."/>
            <person name="Berlin A."/>
            <person name="Bessette D."/>
            <person name="Bloom T."/>
            <person name="Bloom T."/>
            <person name="Boguslavskiy L."/>
            <person name="Bonnet C."/>
            <person name="Boukhgalter B."/>
            <person name="Bourzgui I."/>
            <person name="Brown A."/>
            <person name="Cahill P."/>
            <person name="Channer S."/>
            <person name="Cheshatsang Y."/>
            <person name="Chuda L."/>
            <person name="Citroen M."/>
            <person name="Collymore A."/>
            <person name="Cooke P."/>
            <person name="Costello M."/>
            <person name="D'Aco K."/>
            <person name="Daza R."/>
            <person name="De Haan G."/>
            <person name="DeGray S."/>
            <person name="DeMaso C."/>
            <person name="Dhargay N."/>
            <person name="Dooley K."/>
            <person name="Dooley E."/>
            <person name="Doricent M."/>
            <person name="Dorje P."/>
            <person name="Dorjee K."/>
            <person name="Dupes A."/>
            <person name="Elong R."/>
            <person name="Falk J."/>
            <person name="Farina A."/>
            <person name="Faro S."/>
            <person name="Ferguson D."/>
            <person name="Fisher S."/>
            <person name="Foley C.D."/>
            <person name="Franke A."/>
            <person name="Friedrich D."/>
            <person name="Gadbois L."/>
            <person name="Gearin G."/>
            <person name="Gearin C.R."/>
            <person name="Giannoukos G."/>
            <person name="Goode T."/>
            <person name="Graham J."/>
            <person name="Grandbois E."/>
            <person name="Grewal S."/>
            <person name="Gyaltsen K."/>
            <person name="Hafez N."/>
            <person name="Hagos B."/>
            <person name="Hall J."/>
            <person name="Henson C."/>
            <person name="Hollinger A."/>
            <person name="Honan T."/>
            <person name="Huard M.D."/>
            <person name="Hughes L."/>
            <person name="Hurhula B."/>
            <person name="Husby M.E."/>
            <person name="Kamat A."/>
            <person name="Kanga B."/>
            <person name="Kashin S."/>
            <person name="Khazanovich D."/>
            <person name="Kisner P."/>
            <person name="Lance K."/>
            <person name="Lara M."/>
            <person name="Lee W."/>
            <person name="Lennon N."/>
            <person name="Letendre F."/>
            <person name="LeVine R."/>
            <person name="Lipovsky A."/>
            <person name="Liu X."/>
            <person name="Liu J."/>
            <person name="Liu S."/>
            <person name="Lokyitsang T."/>
            <person name="Lokyitsang Y."/>
            <person name="Lubonja R."/>
            <person name="Lui A."/>
            <person name="MacDonald P."/>
            <person name="Magnisalis V."/>
            <person name="Maru K."/>
            <person name="Matthews C."/>
            <person name="McCusker W."/>
            <person name="McDonough S."/>
            <person name="Mehta T."/>
            <person name="Meldrim J."/>
            <person name="Meneus L."/>
            <person name="Mihai O."/>
            <person name="Mihalev A."/>
            <person name="Mihova T."/>
            <person name="Mittelman R."/>
            <person name="Mlenga V."/>
            <person name="Montmayeur A."/>
            <person name="Mulrain L."/>
            <person name="Navidi A."/>
            <person name="Naylor J."/>
            <person name="Negash T."/>
            <person name="Nguyen T."/>
            <person name="Nguyen N."/>
            <person name="Nicol R."/>
            <person name="Norbu C."/>
            <person name="Norbu N."/>
            <person name="Novod N."/>
            <person name="O'Neill B."/>
            <person name="Osman S."/>
            <person name="Markiewicz E."/>
            <person name="Oyono O.L."/>
            <person name="Patti C."/>
            <person name="Phunkhang P."/>
            <person name="Pierre F."/>
            <person name="Priest M."/>
            <person name="Raghuraman S."/>
            <person name="Rege F."/>
            <person name="Reyes R."/>
            <person name="Rise C."/>
            <person name="Rogov P."/>
            <person name="Ross K."/>
            <person name="Ryan E."/>
            <person name="Settipalli S."/>
            <person name="Shea T."/>
            <person name="Sherpa N."/>
            <person name="Shi L."/>
            <person name="Shih D."/>
            <person name="Sparrow T."/>
            <person name="Spaulding J."/>
            <person name="Stalker J."/>
            <person name="Stange-Thomann N."/>
            <person name="Stavropoulos S."/>
            <person name="Stone C."/>
            <person name="Strader C."/>
            <person name="Tesfaye S."/>
            <person name="Thomson T."/>
            <person name="Thoulutsang Y."/>
            <person name="Thoulutsang D."/>
            <person name="Topham K."/>
            <person name="Topping I."/>
            <person name="Tsamla T."/>
            <person name="Vassiliev H."/>
            <person name="Vo A."/>
            <person name="Wangchuk T."/>
            <person name="Wangdi T."/>
            <person name="Weiand M."/>
            <person name="Wilkinson J."/>
            <person name="Wilson A."/>
            <person name="Yadav S."/>
            <person name="Young G."/>
            <person name="Yu Q."/>
            <person name="Zembek L."/>
            <person name="Zhong D."/>
            <person name="Zimmer A."/>
            <person name="Zwirko Z."/>
            <person name="Jaffe D.B."/>
            <person name="Alvarez P."/>
            <person name="Brockman W."/>
            <person name="Butler J."/>
            <person name="Chin C."/>
            <person name="Gnerre S."/>
            <person name="MacCallum I."/>
            <person name="Graves J.A."/>
            <person name="Ponting C.P."/>
            <person name="Breen M."/>
            <person name="Samollow P.B."/>
            <person name="Lander E.S."/>
            <person name="Lindblad-Toh K."/>
        </authorList>
    </citation>
    <scope>NUCLEOTIDE SEQUENCE [LARGE SCALE GENOMIC DNA]</scope>
</reference>
<dbReference type="Ensembl" id="ENSMODT00000085607.1">
    <property type="protein sequence ID" value="ENSMODP00000048915.1"/>
    <property type="gene ID" value="ENSMODG00000037750.1"/>
</dbReference>
<evidence type="ECO:0000256" key="1">
    <source>
        <dbReference type="ARBA" id="ARBA00001339"/>
    </source>
</evidence>
<evidence type="ECO:0000256" key="2">
    <source>
        <dbReference type="ARBA" id="ARBA00013083"/>
    </source>
</evidence>
<sequence length="235" mass="25525">MFFLIIGRALTTLQGVVVHPTLVDNDYTGEIKLIVESPHGPVTIPAGHRLAQALPLPMVGDFPTIEQTRGPSSPGSSNIYWVQQITESRPTLQLSLDGKKFIGLLDTGADSTVISHKHWPCAWPLQPSTTHLSGIGQVNHTLQSSKFLTWRDAEGNTGTTRPYVVKGLPVNLWGRDILAQMRLLMVSPSDPVTQMMLKSGFLPGKGLGKNEQGNPQPISLTPNRDKAGFGSQNFS</sequence>
<evidence type="ECO:0000256" key="8">
    <source>
        <dbReference type="ARBA" id="ARBA00038675"/>
    </source>
</evidence>
<dbReference type="PANTHER" id="PTHR19422">
    <property type="entry name" value="GAG RETROVIRAL POLYPROTEIN"/>
    <property type="match status" value="1"/>
</dbReference>
<dbReference type="GeneTree" id="ENSGT00530000064196"/>
<evidence type="ECO:0000256" key="3">
    <source>
        <dbReference type="ARBA" id="ARBA00022670"/>
    </source>
</evidence>
<dbReference type="GO" id="GO:0075523">
    <property type="term" value="P:viral translational frameshifting"/>
    <property type="evidence" value="ECO:0007669"/>
    <property type="project" value="UniProtKB-KW"/>
</dbReference>
<dbReference type="InterPro" id="IPR000467">
    <property type="entry name" value="G_patch_dom"/>
</dbReference>
<protein>
    <recommendedName>
        <fullName evidence="2">human endogenous retrovirus K endopeptidase</fullName>
        <ecNumber evidence="2">3.4.23.50</ecNumber>
    </recommendedName>
    <alternativeName>
        <fullName evidence="10">Protease</fullName>
    </alternativeName>
    <alternativeName>
        <fullName evidence="9">Proteinase</fullName>
    </alternativeName>
</protein>
<feature type="region of interest" description="Disordered" evidence="11">
    <location>
        <begin position="203"/>
        <end position="235"/>
    </location>
</feature>